<evidence type="ECO:0000256" key="1">
    <source>
        <dbReference type="ARBA" id="ARBA00008005"/>
    </source>
</evidence>
<dbReference type="KEGG" id="phe:Phep_3512"/>
<dbReference type="Pfam" id="PF17482">
    <property type="entry name" value="Phage_sheath_1C"/>
    <property type="match status" value="1"/>
</dbReference>
<dbReference type="InterPro" id="IPR035089">
    <property type="entry name" value="Phage_sheath_subtilisin"/>
</dbReference>
<dbReference type="STRING" id="485917.Phep_3512"/>
<protein>
    <recommendedName>
        <fullName evidence="6">Phage tail sheath family protein</fullName>
    </recommendedName>
</protein>
<evidence type="ECO:0000313" key="5">
    <source>
        <dbReference type="Proteomes" id="UP000000852"/>
    </source>
</evidence>
<evidence type="ECO:0000259" key="2">
    <source>
        <dbReference type="Pfam" id="PF04984"/>
    </source>
</evidence>
<dbReference type="Pfam" id="PF04984">
    <property type="entry name" value="Phage_sheath_1"/>
    <property type="match status" value="1"/>
</dbReference>
<keyword evidence="5" id="KW-1185">Reference proteome</keyword>
<sequence length="394" mass="42810">MAKTYKAPGVYVEEIPGLPPSVAQVPTAIPIFIGYTEKAGISTDDPLTSVLINDIPVSEAKRISSLLEYESYFGKTTSGSLSLYPHLQLFFANGGGPCHIVSVGNALETIAIDNLLAGLAMAERYDEPSLLVIPQAVLLHTAAEAYTVYRAALLQAAQLKDRFVLIDCYGDDPQTLRSADGIGPLHLKYGAAYHPYLKTTLHSAVLPPSAAIAGVYAATDRDRGVWKAPANVSLNLVSAPSKQISSRAQDELNVDEVAGKSINVIRTFTGKGVVVWGARTLAGNNNEWRYISISRLFIMVEESCKKALNNFVFEPNDANTWTKVRAMLENYLYDLWQQGALQGAKPEHAFHVSIGLGLSMTALDIQEGRMIVQIGMSAIRPAEFILFRISLAVR</sequence>
<dbReference type="eggNOG" id="COG3497">
    <property type="taxonomic scope" value="Bacteria"/>
</dbReference>
<proteinExistence type="inferred from homology"/>
<dbReference type="PANTHER" id="PTHR35861:SF1">
    <property type="entry name" value="PHAGE TAIL SHEATH PROTEIN"/>
    <property type="match status" value="1"/>
</dbReference>
<organism evidence="4 5">
    <name type="scientific">Pedobacter heparinus (strain ATCC 13125 / DSM 2366 / CIP 104194 / JCM 7457 / NBRC 12017 / NCIMB 9290 / NRRL B-14731 / HIM 762-3)</name>
    <dbReference type="NCBI Taxonomy" id="485917"/>
    <lineage>
        <taxon>Bacteria</taxon>
        <taxon>Pseudomonadati</taxon>
        <taxon>Bacteroidota</taxon>
        <taxon>Sphingobacteriia</taxon>
        <taxon>Sphingobacteriales</taxon>
        <taxon>Sphingobacteriaceae</taxon>
        <taxon>Pedobacter</taxon>
    </lineage>
</organism>
<dbReference type="InterPro" id="IPR020287">
    <property type="entry name" value="Tail_sheath_C"/>
</dbReference>
<gene>
    <name evidence="4" type="ordered locus">Phep_3512</name>
</gene>
<dbReference type="PANTHER" id="PTHR35861">
    <property type="match status" value="1"/>
</dbReference>
<reference evidence="4 5" key="1">
    <citation type="journal article" date="2009" name="Stand. Genomic Sci.">
        <title>Complete genome sequence of Pedobacter heparinus type strain (HIM 762-3).</title>
        <authorList>
            <person name="Han C."/>
            <person name="Spring S."/>
            <person name="Lapidus A."/>
            <person name="Del Rio T.G."/>
            <person name="Tice H."/>
            <person name="Copeland A."/>
            <person name="Cheng J.F."/>
            <person name="Lucas S."/>
            <person name="Chen F."/>
            <person name="Nolan M."/>
            <person name="Bruce D."/>
            <person name="Goodwin L."/>
            <person name="Pitluck S."/>
            <person name="Ivanova N."/>
            <person name="Mavromatis K."/>
            <person name="Mikhailova N."/>
            <person name="Pati A."/>
            <person name="Chen A."/>
            <person name="Palaniappan K."/>
            <person name="Land M."/>
            <person name="Hauser L."/>
            <person name="Chang Y.J."/>
            <person name="Jeffries C.C."/>
            <person name="Saunders E."/>
            <person name="Chertkov O."/>
            <person name="Brettin T."/>
            <person name="Goker M."/>
            <person name="Rohde M."/>
            <person name="Bristow J."/>
            <person name="Eisen J.A."/>
            <person name="Markowitz V."/>
            <person name="Hugenholtz P."/>
            <person name="Kyrpides N.C."/>
            <person name="Klenk H.P."/>
            <person name="Detter J.C."/>
        </authorList>
    </citation>
    <scope>NUCLEOTIDE SEQUENCE [LARGE SCALE GENOMIC DNA]</scope>
    <source>
        <strain evidence="5">ATCC 13125 / DSM 2366 / CIP 104194 / JCM 7457 / NBRC 12017 / NCIMB 9290 / NRRL B-14731 / HIM 762-3</strain>
    </source>
</reference>
<dbReference type="InterPro" id="IPR052042">
    <property type="entry name" value="Tail_sheath_structural"/>
</dbReference>
<comment type="similarity">
    <text evidence="1">Belongs to the myoviridae tail sheath protein family.</text>
</comment>
<dbReference type="Gene3D" id="3.40.50.11780">
    <property type="match status" value="1"/>
</dbReference>
<evidence type="ECO:0008006" key="6">
    <source>
        <dbReference type="Google" id="ProtNLM"/>
    </source>
</evidence>
<name>C6XTC5_PEDHD</name>
<feature type="domain" description="Tail sheath protein C-terminal" evidence="3">
    <location>
        <begin position="285"/>
        <end position="390"/>
    </location>
</feature>
<dbReference type="EMBL" id="CP001681">
    <property type="protein sequence ID" value="ACU05703.1"/>
    <property type="molecule type" value="Genomic_DNA"/>
</dbReference>
<dbReference type="OrthoDB" id="9767864at2"/>
<dbReference type="AlphaFoldDB" id="C6XTC5"/>
<accession>C6XTC5</accession>
<dbReference type="Proteomes" id="UP000000852">
    <property type="component" value="Chromosome"/>
</dbReference>
<dbReference type="HOGENOM" id="CLU_009303_2_0_10"/>
<feature type="domain" description="Tail sheath protein subtilisin-like" evidence="2">
    <location>
        <begin position="156"/>
        <end position="281"/>
    </location>
</feature>
<evidence type="ECO:0000313" key="4">
    <source>
        <dbReference type="EMBL" id="ACU05703.1"/>
    </source>
</evidence>
<evidence type="ECO:0000259" key="3">
    <source>
        <dbReference type="Pfam" id="PF17482"/>
    </source>
</evidence>